<reference evidence="1" key="1">
    <citation type="journal article" date="2014" name="Front. Microbiol.">
        <title>High frequency of phylogenetically diverse reductive dehalogenase-homologous genes in deep subseafloor sedimentary metagenomes.</title>
        <authorList>
            <person name="Kawai M."/>
            <person name="Futagami T."/>
            <person name="Toyoda A."/>
            <person name="Takaki Y."/>
            <person name="Nishi S."/>
            <person name="Hori S."/>
            <person name="Arai W."/>
            <person name="Tsubouchi T."/>
            <person name="Morono Y."/>
            <person name="Uchiyama I."/>
            <person name="Ito T."/>
            <person name="Fujiyama A."/>
            <person name="Inagaki F."/>
            <person name="Takami H."/>
        </authorList>
    </citation>
    <scope>NUCLEOTIDE SEQUENCE</scope>
    <source>
        <strain evidence="1">Expedition CK06-06</strain>
    </source>
</reference>
<accession>X1LKE4</accession>
<proteinExistence type="predicted"/>
<comment type="caution">
    <text evidence="1">The sequence shown here is derived from an EMBL/GenBank/DDBJ whole genome shotgun (WGS) entry which is preliminary data.</text>
</comment>
<dbReference type="EMBL" id="BARV01000177">
    <property type="protein sequence ID" value="GAH94588.1"/>
    <property type="molecule type" value="Genomic_DNA"/>
</dbReference>
<organism evidence="1">
    <name type="scientific">marine sediment metagenome</name>
    <dbReference type="NCBI Taxonomy" id="412755"/>
    <lineage>
        <taxon>unclassified sequences</taxon>
        <taxon>metagenomes</taxon>
        <taxon>ecological metagenomes</taxon>
    </lineage>
</organism>
<protein>
    <submittedName>
        <fullName evidence="1">Uncharacterized protein</fullName>
    </submittedName>
</protein>
<dbReference type="AlphaFoldDB" id="X1LKE4"/>
<gene>
    <name evidence="1" type="ORF">S06H3_00827</name>
</gene>
<sequence length="40" mass="4856">MDILKTNHGDAHIKNLRIVKKKRKKELLCGKKYWYSKIKE</sequence>
<name>X1LKE4_9ZZZZ</name>
<evidence type="ECO:0000313" key="1">
    <source>
        <dbReference type="EMBL" id="GAH94588.1"/>
    </source>
</evidence>